<dbReference type="InterPro" id="IPR054779">
    <property type="entry name" value="Cys_pept_put_mycoplasmatota"/>
</dbReference>
<sequence>MTNKNIILGALNVTPLFIVPAFVVSAKQEDNVEKTKMERIMASEYSLFDFIKLTGRYDTEINLILDCYLKDKDNKEQVNYIVFYKNKDNENIGYSIFWKEKRKVIEVNPNYDYSWIYNVVYQNERNKELYKSNKISLMRDDKGEFKFLDTTLRGRPIGGDHKVSPWHPSHPDQKWKNYYKKTSYSEDVDSYQHFFHIHLKDLKAKKNKSIFKVRNEKLGLIYADNEVDSSWFFKVANEKDLTKNDFALYKPEEAFLNPALSLQGICGYNTFARLIFYNEFFKSSNYLLKEDFKYITKQKNFLINFDLKKSNKIQQVKNFFESLSLLEKQYYLTNLMLPHINNNFISDIMDKYKKYPGTPYNSTVELSDVFLEDNKKLGKLNYSSYVFDNSRKNYWYYLAKLKQPIELVSKVRTDYSAFSNFSKSYHSYIAYGLYNDWRLLVNYNWGQQYNQVIIDPYFIKENYVIENKSNNKLNNYFWNGVNFVDGKSFTKTLKDEWGLIK</sequence>
<keyword evidence="2" id="KW-1185">Reference proteome</keyword>
<accession>A0A501XAJ7</accession>
<dbReference type="OrthoDB" id="394997at2"/>
<organism evidence="1 2">
    <name type="scientific">[Mycoplasma] falconis</name>
    <dbReference type="NCBI Taxonomy" id="92403"/>
    <lineage>
        <taxon>Bacteria</taxon>
        <taxon>Bacillati</taxon>
        <taxon>Mycoplasmatota</taxon>
        <taxon>Mycoplasmoidales</taxon>
        <taxon>Metamycoplasmataceae</taxon>
        <taxon>Metamycoplasma</taxon>
    </lineage>
</organism>
<protein>
    <submittedName>
        <fullName evidence="1">Uncharacterized protein</fullName>
    </submittedName>
</protein>
<reference evidence="1 2" key="1">
    <citation type="submission" date="2019-06" db="EMBL/GenBank/DDBJ databases">
        <title>Mycoplasma falconis type strain whole genome sequence.</title>
        <authorList>
            <person name="Spergser J."/>
        </authorList>
    </citation>
    <scope>NUCLEOTIDE SEQUENCE [LARGE SCALE GENOMIC DNA]</scope>
    <source>
        <strain evidence="1 2">ATCC 51372</strain>
    </source>
</reference>
<proteinExistence type="predicted"/>
<evidence type="ECO:0000313" key="2">
    <source>
        <dbReference type="Proteomes" id="UP000319776"/>
    </source>
</evidence>
<gene>
    <name evidence="1" type="ORF">FJO69_01300</name>
</gene>
<dbReference type="RefSeq" id="WP_140781203.1">
    <property type="nucleotide sequence ID" value="NZ_VFSS01000003.1"/>
</dbReference>
<evidence type="ECO:0000313" key="1">
    <source>
        <dbReference type="EMBL" id="TPE57551.1"/>
    </source>
</evidence>
<dbReference type="AlphaFoldDB" id="A0A501XAJ7"/>
<dbReference type="NCBIfam" id="NF045837">
    <property type="entry name" value="Mplas_Cys_pep"/>
    <property type="match status" value="1"/>
</dbReference>
<name>A0A501XAJ7_9BACT</name>
<comment type="caution">
    <text evidence="1">The sequence shown here is derived from an EMBL/GenBank/DDBJ whole genome shotgun (WGS) entry which is preliminary data.</text>
</comment>
<dbReference type="EMBL" id="VFSS01000003">
    <property type="protein sequence ID" value="TPE57551.1"/>
    <property type="molecule type" value="Genomic_DNA"/>
</dbReference>
<dbReference type="Proteomes" id="UP000319776">
    <property type="component" value="Unassembled WGS sequence"/>
</dbReference>